<dbReference type="PATRIC" id="fig|434928.28.peg.2123"/>
<dbReference type="Proteomes" id="UP000052230">
    <property type="component" value="Unassembled WGS sequence"/>
</dbReference>
<dbReference type="GeneID" id="66911066"/>
<dbReference type="KEGG" id="xcf:J172_02076"/>
<dbReference type="EMBL" id="JAABFR010002591">
    <property type="protein sequence ID" value="MBD4340432.1"/>
    <property type="molecule type" value="Genomic_DNA"/>
</dbReference>
<evidence type="ECO:0000313" key="3">
    <source>
        <dbReference type="Proteomes" id="UP000052230"/>
    </source>
</evidence>
<keyword evidence="3" id="KW-1185">Reference proteome</keyword>
<dbReference type="Proteomes" id="UP000653002">
    <property type="component" value="Unassembled WGS sequence"/>
</dbReference>
<dbReference type="RefSeq" id="WP_011051237.1">
    <property type="nucleotide sequence ID" value="NZ_CAVLHM010000001.1"/>
</dbReference>
<proteinExistence type="predicted"/>
<gene>
    <name evidence="2" type="ORF">GUH15_31210</name>
    <name evidence="1" type="ORF">XAC3562_340007</name>
</gene>
<dbReference type="KEGG" id="xcu:J159_02073"/>
<evidence type="ECO:0000313" key="2">
    <source>
        <dbReference type="EMBL" id="MBD4340432.1"/>
    </source>
</evidence>
<reference evidence="1 3" key="1">
    <citation type="submission" date="2014-09" db="EMBL/GenBank/DDBJ databases">
        <authorList>
            <person name="Regsiter A."/>
        </authorList>
    </citation>
    <scope>NUCLEOTIDE SEQUENCE [LARGE SCALE GENOMIC DNA]</scope>
</reference>
<sequence>MTLAVPGWRPDMPLDDDALVAHLRARAEPTSCHALANWLAGPLEHETRKAYWSYAQAAQRLGWRVRPTFSAHYLQRQAEYYLSAAYARPAAPAFAVPPATLILTWHHPAAPVLMAGVRATGVLTLIAQRAEWMGVLMGEGNLLAFRDAGSSMRLLRAFRQQRVVSCMIDFCYDDTAYVEGPFLGHRARTPRGVFALAERFGYVVWLVSFADHRPYVAARFAAGTHGVAALVAQVNALLEAEIRSDPPAWLLWPALDRRVTDFDYGQARSGRAAVPAA</sequence>
<dbReference type="KEGG" id="xcm:J164_02073"/>
<dbReference type="AlphaFoldDB" id="A0A0U5FCY9"/>
<dbReference type="EMBL" id="CCXZ01000127">
    <property type="protein sequence ID" value="CEG16248.1"/>
    <property type="molecule type" value="Genomic_DNA"/>
</dbReference>
<dbReference type="KEGG" id="xcn:J169_02082"/>
<organism evidence="1 3">
    <name type="scientific">Xanthomonas citri pv. citri</name>
    <dbReference type="NCBI Taxonomy" id="611301"/>
    <lineage>
        <taxon>Bacteria</taxon>
        <taxon>Pseudomonadati</taxon>
        <taxon>Pseudomonadota</taxon>
        <taxon>Gammaproteobacteria</taxon>
        <taxon>Lysobacterales</taxon>
        <taxon>Lysobacteraceae</taxon>
        <taxon>Xanthomonas</taxon>
    </lineage>
</organism>
<protein>
    <submittedName>
        <fullName evidence="1">Uncharacterized protein</fullName>
    </submittedName>
</protein>
<evidence type="ECO:0000313" key="1">
    <source>
        <dbReference type="EMBL" id="CEG16248.1"/>
    </source>
</evidence>
<dbReference type="KEGG" id="xcr:J163_02073"/>
<accession>A0A0U5FCY9</accession>
<reference evidence="2" key="2">
    <citation type="submission" date="2020-01" db="EMBL/GenBank/DDBJ databases">
        <authorList>
            <person name="Richard D."/>
        </authorList>
    </citation>
    <scope>NUCLEOTIDE SEQUENCE</scope>
    <source>
        <strain evidence="2">JP541</strain>
    </source>
</reference>
<comment type="caution">
    <text evidence="1">The sequence shown here is derived from an EMBL/GenBank/DDBJ whole genome shotgun (WGS) entry which is preliminary data.</text>
</comment>
<name>A0A0U5FCY9_XANCI</name>
<dbReference type="KEGG" id="xcw:J162_02075"/>